<dbReference type="Proteomes" id="UP000287388">
    <property type="component" value="Chromosome"/>
</dbReference>
<dbReference type="RefSeq" id="WP_128719719.1">
    <property type="nucleotide sequence ID" value="NZ_BJNC01000012.1"/>
</dbReference>
<keyword evidence="2" id="KW-0675">Receptor</keyword>
<evidence type="ECO:0000313" key="4">
    <source>
        <dbReference type="Proteomes" id="UP000287388"/>
    </source>
</evidence>
<dbReference type="Gene3D" id="2.160.20.10">
    <property type="entry name" value="Single-stranded right-handed beta-helix, Pectin lyase-like"/>
    <property type="match status" value="2"/>
</dbReference>
<proteinExistence type="predicted"/>
<dbReference type="SMART" id="SM00710">
    <property type="entry name" value="PbH1"/>
    <property type="match status" value="5"/>
</dbReference>
<dbReference type="InterPro" id="IPR039513">
    <property type="entry name" value="PL-6"/>
</dbReference>
<reference evidence="2 4" key="1">
    <citation type="submission" date="2019-01" db="EMBL/GenBank/DDBJ databases">
        <title>Brevundimonas diminuta Genome sequencing and assembly.</title>
        <authorList>
            <person name="Chen H."/>
        </authorList>
    </citation>
    <scope>NUCLEOTIDE SEQUENCE [LARGE SCALE GENOMIC DNA]</scope>
    <source>
        <strain evidence="2">ATCC</strain>
        <strain evidence="4">ATCC(B) 19146</strain>
    </source>
</reference>
<feature type="signal peptide" evidence="1">
    <location>
        <begin position="1"/>
        <end position="19"/>
    </location>
</feature>
<evidence type="ECO:0000313" key="2">
    <source>
        <dbReference type="EMBL" id="QAT14390.1"/>
    </source>
</evidence>
<keyword evidence="1" id="KW-0732">Signal</keyword>
<feature type="chain" id="PRO_5019185259" evidence="1">
    <location>
        <begin position="20"/>
        <end position="721"/>
    </location>
</feature>
<dbReference type="EMBL" id="CP035093">
    <property type="protein sequence ID" value="QAT14390.1"/>
    <property type="molecule type" value="Genomic_DNA"/>
</dbReference>
<accession>A0A410NWX5</accession>
<name>A0A410NWX5_BREDI</name>
<dbReference type="KEGG" id="bdm:EQG53_08450"/>
<evidence type="ECO:0000256" key="1">
    <source>
        <dbReference type="SAM" id="SignalP"/>
    </source>
</evidence>
<reference evidence="3 5" key="2">
    <citation type="submission" date="2020-12" db="EMBL/GenBank/DDBJ databases">
        <title>FDA dAtabase for Regulatory Grade micrObial Sequences (FDA-ARGOS): Supporting development and validation of Infectious Disease Dx tests.</title>
        <authorList>
            <person name="Kerrigan L."/>
            <person name="Long C."/>
            <person name="Tallon L."/>
            <person name="Sadzewicz L."/>
            <person name="Zhao X."/>
            <person name="Boylan J."/>
            <person name="Ott S."/>
            <person name="Bowen H."/>
            <person name="Vavikolanu K."/>
            <person name="Mehta A."/>
            <person name="Aluvathingal J."/>
            <person name="Nadendla S."/>
            <person name="Yan Y."/>
            <person name="Sichtig H."/>
        </authorList>
    </citation>
    <scope>NUCLEOTIDE SEQUENCE [LARGE SCALE GENOMIC DNA]</scope>
    <source>
        <strain evidence="3 5">FDAARGOS_1026</strain>
    </source>
</reference>
<dbReference type="Pfam" id="PF14592">
    <property type="entry name" value="Chondroitinas_B"/>
    <property type="match status" value="1"/>
</dbReference>
<gene>
    <name evidence="2" type="ORF">EQG53_08450</name>
    <name evidence="3" type="ORF">I6H83_13985</name>
</gene>
<organism evidence="2 4">
    <name type="scientific">Brevundimonas diminuta</name>
    <name type="common">Pseudomonas diminuta</name>
    <dbReference type="NCBI Taxonomy" id="293"/>
    <lineage>
        <taxon>Bacteria</taxon>
        <taxon>Pseudomonadati</taxon>
        <taxon>Pseudomonadota</taxon>
        <taxon>Alphaproteobacteria</taxon>
        <taxon>Caulobacterales</taxon>
        <taxon>Caulobacteraceae</taxon>
        <taxon>Brevundimonas</taxon>
    </lineage>
</organism>
<evidence type="ECO:0000313" key="3">
    <source>
        <dbReference type="EMBL" id="QQB88234.1"/>
    </source>
</evidence>
<dbReference type="InterPro" id="IPR011050">
    <property type="entry name" value="Pectin_lyase_fold/virulence"/>
</dbReference>
<dbReference type="SUPFAM" id="SSF51126">
    <property type="entry name" value="Pectin lyase-like"/>
    <property type="match status" value="2"/>
</dbReference>
<dbReference type="AlphaFoldDB" id="A0A410NWX5"/>
<dbReference type="InterPro" id="IPR012334">
    <property type="entry name" value="Pectin_lyas_fold"/>
</dbReference>
<sequence length="721" mass="76654">MLSRLALAAALLWAGAATAQTTTLVATPAEYQRVLRDVKPGDVIVLKDGVWRDFQILFEAEGQAGQPITLTAQTPGGVVLSGQSNLRLAGRQLVVSDLVFRDGWSPTGEVVSFRRSKEHRAVESRVTGLVIDGYNKPDRATSDNWVALYGRDNRFDHNHLTGKNNVGTTLVVVRDEQQGLDNRHRIDHNYFGPRPNMGSNGGETLRVGTSADSLSASNTVVENNWFEGADGEVEIVSNKSGGNTYRGNVFYHSRGSMVLRHGDGNLVENNVFIGGGKPHTGGIRVINRNQTVRNNYMEGITGDGFTAALSVMHGVPDSPINRYHQVVGAVIENNTIIDARSLFLGVGMDVERSAPPIDSRFARNLVVSSDGHDPMRRLGDLSGVVFADNVQAAQRDIALVRGTNGLLAPETPQGAGASPDLVMIPREATGVAWYPKDVRTVRLDQGAEIAVHPAEGALAAAVAAARPGDVLVLAPGRYAVDRTLTVGAPLTVRGSGQGRVEIAFSRPSLFEVAKGGSLKLASLSVTGADAPDETGNAVIRVAPGSSAANFDLVLEGVEVRDLTVNRGFNVIALGKGVMADRVLLRDVRVENITGSVISAAAETDDRGTYNAELVQIEGGAFSRIGGSVVDLYRGGTDESTFGPRLVIKGASFERVGSAERPSILMRGVQHAELVDNTLMDSGAISFSHRVGEPVLAVAGNRLVRTPEMQTDIAPTAATEEY</sequence>
<dbReference type="CDD" id="cd14251">
    <property type="entry name" value="PL-6"/>
    <property type="match status" value="1"/>
</dbReference>
<evidence type="ECO:0000313" key="5">
    <source>
        <dbReference type="Proteomes" id="UP000596117"/>
    </source>
</evidence>
<keyword evidence="5" id="KW-1185">Reference proteome</keyword>
<protein>
    <submittedName>
        <fullName evidence="3">Right-handed parallel beta-helix repeat-containing protein</fullName>
    </submittedName>
    <submittedName>
        <fullName evidence="2">TonB-dependent receptor</fullName>
    </submittedName>
</protein>
<dbReference type="Proteomes" id="UP000596117">
    <property type="component" value="Chromosome"/>
</dbReference>
<dbReference type="InterPro" id="IPR006626">
    <property type="entry name" value="PbH1"/>
</dbReference>
<dbReference type="EMBL" id="CP066026">
    <property type="protein sequence ID" value="QQB88234.1"/>
    <property type="molecule type" value="Genomic_DNA"/>
</dbReference>